<sequence>MVFVYGTLKRGFPNHPLLAASASPLSVQLLPRPRPRLSSAHTRSPSSSLPLLPPLADSSPESYTPHPLPHLLNSMLWREPTSASTSAAGSLSWLMDRTRWWRRRVTLRTRATRRLFGGAAVVRPLRSGSTPWTMPPGTSRPVGALPVPLRSSTPSMASSTPPRTTRKTLLPLVVHRQHSAHR</sequence>
<feature type="region of interest" description="Disordered" evidence="1">
    <location>
        <begin position="34"/>
        <end position="64"/>
    </location>
</feature>
<accession>A0AAV5CN21</accession>
<name>A0AAV5CN21_ELECO</name>
<gene>
    <name evidence="2" type="primary">ga16517</name>
    <name evidence="2" type="ORF">PR202_ga16517</name>
</gene>
<dbReference type="InterPro" id="IPR036568">
    <property type="entry name" value="GGCT-like_sf"/>
</dbReference>
<evidence type="ECO:0008006" key="4">
    <source>
        <dbReference type="Google" id="ProtNLM"/>
    </source>
</evidence>
<dbReference type="Gene3D" id="3.10.490.10">
    <property type="entry name" value="Gamma-glutamyl cyclotransferase-like"/>
    <property type="match status" value="1"/>
</dbReference>
<dbReference type="EMBL" id="BQKI01000007">
    <property type="protein sequence ID" value="GJM99421.1"/>
    <property type="molecule type" value="Genomic_DNA"/>
</dbReference>
<evidence type="ECO:0000313" key="3">
    <source>
        <dbReference type="Proteomes" id="UP001054889"/>
    </source>
</evidence>
<comment type="caution">
    <text evidence="2">The sequence shown here is derived from an EMBL/GenBank/DDBJ whole genome shotgun (WGS) entry which is preliminary data.</text>
</comment>
<reference evidence="2" key="1">
    <citation type="journal article" date="2018" name="DNA Res.">
        <title>Multiple hybrid de novo genome assembly of finger millet, an orphan allotetraploid crop.</title>
        <authorList>
            <person name="Hatakeyama M."/>
            <person name="Aluri S."/>
            <person name="Balachadran M.T."/>
            <person name="Sivarajan S.R."/>
            <person name="Patrignani A."/>
            <person name="Gruter S."/>
            <person name="Poveda L."/>
            <person name="Shimizu-Inatsugi R."/>
            <person name="Baeten J."/>
            <person name="Francoijs K.J."/>
            <person name="Nataraja K.N."/>
            <person name="Reddy Y.A.N."/>
            <person name="Phadnis S."/>
            <person name="Ravikumar R.L."/>
            <person name="Schlapbach R."/>
            <person name="Sreeman S.M."/>
            <person name="Shimizu K.K."/>
        </authorList>
    </citation>
    <scope>NUCLEOTIDE SEQUENCE</scope>
</reference>
<feature type="region of interest" description="Disordered" evidence="1">
    <location>
        <begin position="151"/>
        <end position="182"/>
    </location>
</feature>
<evidence type="ECO:0000256" key="1">
    <source>
        <dbReference type="SAM" id="MobiDB-lite"/>
    </source>
</evidence>
<feature type="compositionally biased region" description="Low complexity" evidence="1">
    <location>
        <begin position="44"/>
        <end position="62"/>
    </location>
</feature>
<dbReference type="Proteomes" id="UP001054889">
    <property type="component" value="Unassembled WGS sequence"/>
</dbReference>
<proteinExistence type="predicted"/>
<feature type="compositionally biased region" description="Low complexity" evidence="1">
    <location>
        <begin position="151"/>
        <end position="172"/>
    </location>
</feature>
<evidence type="ECO:0000313" key="2">
    <source>
        <dbReference type="EMBL" id="GJM99421.1"/>
    </source>
</evidence>
<reference evidence="2" key="2">
    <citation type="submission" date="2021-12" db="EMBL/GenBank/DDBJ databases">
        <title>Resequencing data analysis of finger millet.</title>
        <authorList>
            <person name="Hatakeyama M."/>
            <person name="Aluri S."/>
            <person name="Balachadran M.T."/>
            <person name="Sivarajan S.R."/>
            <person name="Poveda L."/>
            <person name="Shimizu-Inatsugi R."/>
            <person name="Schlapbach R."/>
            <person name="Sreeman S.M."/>
            <person name="Shimizu K.K."/>
        </authorList>
    </citation>
    <scope>NUCLEOTIDE SEQUENCE</scope>
</reference>
<keyword evidence="3" id="KW-1185">Reference proteome</keyword>
<dbReference type="SUPFAM" id="SSF110857">
    <property type="entry name" value="Gamma-glutamyl cyclotransferase-like"/>
    <property type="match status" value="1"/>
</dbReference>
<organism evidence="2 3">
    <name type="scientific">Eleusine coracana subsp. coracana</name>
    <dbReference type="NCBI Taxonomy" id="191504"/>
    <lineage>
        <taxon>Eukaryota</taxon>
        <taxon>Viridiplantae</taxon>
        <taxon>Streptophyta</taxon>
        <taxon>Embryophyta</taxon>
        <taxon>Tracheophyta</taxon>
        <taxon>Spermatophyta</taxon>
        <taxon>Magnoliopsida</taxon>
        <taxon>Liliopsida</taxon>
        <taxon>Poales</taxon>
        <taxon>Poaceae</taxon>
        <taxon>PACMAD clade</taxon>
        <taxon>Chloridoideae</taxon>
        <taxon>Cynodonteae</taxon>
        <taxon>Eleusininae</taxon>
        <taxon>Eleusine</taxon>
    </lineage>
</organism>
<dbReference type="AlphaFoldDB" id="A0AAV5CN21"/>
<protein>
    <recommendedName>
        <fullName evidence="4">Gamma-glutamylcyclotransferase family protein</fullName>
    </recommendedName>
</protein>